<evidence type="ECO:0000259" key="14">
    <source>
        <dbReference type="Pfam" id="PF13614"/>
    </source>
</evidence>
<comment type="function">
    <text evidence="12">Involved in the regulation of capsular polysaccharide biosynthesis. Autophosphorylation of CpsD attenuates its activity and reduces the level of encapsulation. May be part of a complex that directs the coordinated polymerization and export to the cell surface of the capsular polysaccharide.</text>
</comment>
<evidence type="ECO:0000256" key="2">
    <source>
        <dbReference type="ARBA" id="ARBA00007316"/>
    </source>
</evidence>
<proteinExistence type="inferred from homology"/>
<keyword evidence="6" id="KW-0547">Nucleotide-binding</keyword>
<dbReference type="InterPro" id="IPR050445">
    <property type="entry name" value="Bact_polysacc_biosynth/exp"/>
</dbReference>
<dbReference type="PANTHER" id="PTHR32309">
    <property type="entry name" value="TYROSINE-PROTEIN KINASE"/>
    <property type="match status" value="1"/>
</dbReference>
<accession>A0ABN8BFK2</accession>
<dbReference type="RefSeq" id="WP_230096547.1">
    <property type="nucleotide sequence ID" value="NZ_CAKKNS010000002.1"/>
</dbReference>
<evidence type="ECO:0000256" key="5">
    <source>
        <dbReference type="ARBA" id="ARBA00022679"/>
    </source>
</evidence>
<dbReference type="Proteomes" id="UP000789707">
    <property type="component" value="Unassembled WGS sequence"/>
</dbReference>
<evidence type="ECO:0000256" key="8">
    <source>
        <dbReference type="ARBA" id="ARBA00022840"/>
    </source>
</evidence>
<dbReference type="Gene3D" id="3.40.50.300">
    <property type="entry name" value="P-loop containing nucleotide triphosphate hydrolases"/>
    <property type="match status" value="1"/>
</dbReference>
<comment type="caution">
    <text evidence="15">The sequence shown here is derived from an EMBL/GenBank/DDBJ whole genome shotgun (WGS) entry which is preliminary data.</text>
</comment>
<evidence type="ECO:0000256" key="11">
    <source>
        <dbReference type="ARBA" id="ARBA00023169"/>
    </source>
</evidence>
<dbReference type="SUPFAM" id="SSF52540">
    <property type="entry name" value="P-loop containing nucleoside triphosphate hydrolases"/>
    <property type="match status" value="1"/>
</dbReference>
<dbReference type="PANTHER" id="PTHR32309:SF13">
    <property type="entry name" value="FERRIC ENTEROBACTIN TRANSPORT PROTEIN FEPE"/>
    <property type="match status" value="1"/>
</dbReference>
<organism evidence="15 16">
    <name type="scientific">Periweissella fabaria</name>
    <dbReference type="NCBI Taxonomy" id="546157"/>
    <lineage>
        <taxon>Bacteria</taxon>
        <taxon>Bacillati</taxon>
        <taxon>Bacillota</taxon>
        <taxon>Bacilli</taxon>
        <taxon>Lactobacillales</taxon>
        <taxon>Lactobacillaceae</taxon>
        <taxon>Periweissella</taxon>
    </lineage>
</organism>
<evidence type="ECO:0000256" key="12">
    <source>
        <dbReference type="ARBA" id="ARBA00024964"/>
    </source>
</evidence>
<name>A0ABN8BFK2_9LACO</name>
<keyword evidence="7 15" id="KW-0418">Kinase</keyword>
<gene>
    <name evidence="15" type="primary">yveL</name>
    <name evidence="15" type="ORF">WFA24289_00791</name>
</gene>
<dbReference type="GO" id="GO:0004715">
    <property type="term" value="F:non-membrane spanning protein tyrosine kinase activity"/>
    <property type="evidence" value="ECO:0007669"/>
    <property type="project" value="UniProtKB-EC"/>
</dbReference>
<comment type="catalytic activity">
    <reaction evidence="13">
        <text>L-tyrosyl-[protein] + ATP = O-phospho-L-tyrosyl-[protein] + ADP + H(+)</text>
        <dbReference type="Rhea" id="RHEA:10596"/>
        <dbReference type="Rhea" id="RHEA-COMP:10136"/>
        <dbReference type="Rhea" id="RHEA-COMP:20101"/>
        <dbReference type="ChEBI" id="CHEBI:15378"/>
        <dbReference type="ChEBI" id="CHEBI:30616"/>
        <dbReference type="ChEBI" id="CHEBI:46858"/>
        <dbReference type="ChEBI" id="CHEBI:61978"/>
        <dbReference type="ChEBI" id="CHEBI:456216"/>
        <dbReference type="EC" id="2.7.10.2"/>
    </reaction>
</comment>
<keyword evidence="5 15" id="KW-0808">Transferase</keyword>
<sequence length="244" mass="26890">MNLFNKRKKLKKVDKYTQKFGTRLVNFVDSKSVAAEQVRMIKTNIEFASVAREKMKSIIVTSPEMSDGKSMVSANLATAWAQSGKKVLFIDVDLRRPTLHATFDFENIQGLTNFLSGQTSLENVIKETAIDNLSVITSGPIPPNPVELLGSKKMADFLNAVEDMYDIVILDTPPVTLVADTQILATKVDGVVIVVKYGKTTKLALKRTVELIKHVEGSILGIVTRTEPKESVGYGYGYGYGDIK</sequence>
<reference evidence="15 16" key="1">
    <citation type="submission" date="2021-11" db="EMBL/GenBank/DDBJ databases">
        <authorList>
            <person name="Depoorter E."/>
        </authorList>
    </citation>
    <scope>NUCLEOTIDE SEQUENCE [LARGE SCALE GENOMIC DNA]</scope>
    <source>
        <strain evidence="15 16">LMG 24289</strain>
    </source>
</reference>
<comment type="pathway">
    <text evidence="1">Capsule biogenesis; capsule polysaccharide biosynthesis.</text>
</comment>
<comment type="similarity">
    <text evidence="2">Belongs to the CpsD/CapB family.</text>
</comment>
<dbReference type="InterPro" id="IPR005702">
    <property type="entry name" value="Wzc-like_C"/>
</dbReference>
<dbReference type="NCBIfam" id="TIGR01007">
    <property type="entry name" value="eps_fam"/>
    <property type="match status" value="1"/>
</dbReference>
<evidence type="ECO:0000256" key="6">
    <source>
        <dbReference type="ARBA" id="ARBA00022741"/>
    </source>
</evidence>
<dbReference type="Pfam" id="PF13614">
    <property type="entry name" value="AAA_31"/>
    <property type="match status" value="1"/>
</dbReference>
<feature type="domain" description="AAA" evidence="14">
    <location>
        <begin position="68"/>
        <end position="216"/>
    </location>
</feature>
<keyword evidence="8" id="KW-0067">ATP-binding</keyword>
<evidence type="ECO:0000313" key="15">
    <source>
        <dbReference type="EMBL" id="CAH0416487.1"/>
    </source>
</evidence>
<dbReference type="CDD" id="cd05387">
    <property type="entry name" value="BY-kinase"/>
    <property type="match status" value="1"/>
</dbReference>
<keyword evidence="10" id="KW-0829">Tyrosine-protein kinase</keyword>
<evidence type="ECO:0000256" key="3">
    <source>
        <dbReference type="ARBA" id="ARBA00011903"/>
    </source>
</evidence>
<evidence type="ECO:0000313" key="16">
    <source>
        <dbReference type="Proteomes" id="UP000789707"/>
    </source>
</evidence>
<keyword evidence="9" id="KW-0972">Capsule biogenesis/degradation</keyword>
<keyword evidence="11" id="KW-0270">Exopolysaccharide synthesis</keyword>
<dbReference type="EMBL" id="CAKKNS010000002">
    <property type="protein sequence ID" value="CAH0416487.1"/>
    <property type="molecule type" value="Genomic_DNA"/>
</dbReference>
<dbReference type="InterPro" id="IPR027417">
    <property type="entry name" value="P-loop_NTPase"/>
</dbReference>
<dbReference type="InterPro" id="IPR025669">
    <property type="entry name" value="AAA_dom"/>
</dbReference>
<evidence type="ECO:0000256" key="4">
    <source>
        <dbReference type="ARBA" id="ARBA00019200"/>
    </source>
</evidence>
<protein>
    <recommendedName>
        <fullName evidence="4">Tyrosine-protein kinase CpsD</fullName>
        <ecNumber evidence="3">2.7.10.2</ecNumber>
    </recommendedName>
</protein>
<evidence type="ECO:0000256" key="10">
    <source>
        <dbReference type="ARBA" id="ARBA00023137"/>
    </source>
</evidence>
<dbReference type="EC" id="2.7.10.2" evidence="3"/>
<evidence type="ECO:0000256" key="1">
    <source>
        <dbReference type="ARBA" id="ARBA00005132"/>
    </source>
</evidence>
<evidence type="ECO:0000256" key="7">
    <source>
        <dbReference type="ARBA" id="ARBA00022777"/>
    </source>
</evidence>
<evidence type="ECO:0000256" key="13">
    <source>
        <dbReference type="ARBA" id="ARBA00051245"/>
    </source>
</evidence>
<evidence type="ECO:0000256" key="9">
    <source>
        <dbReference type="ARBA" id="ARBA00022903"/>
    </source>
</evidence>
<keyword evidence="16" id="KW-1185">Reference proteome</keyword>